<proteinExistence type="predicted"/>
<reference evidence="3" key="1">
    <citation type="journal article" date="2019" name="Int. J. Syst. Evol. Microbiol.">
        <title>The Global Catalogue of Microorganisms (GCM) 10K type strain sequencing project: providing services to taxonomists for standard genome sequencing and annotation.</title>
        <authorList>
            <consortium name="The Broad Institute Genomics Platform"/>
            <consortium name="The Broad Institute Genome Sequencing Center for Infectious Disease"/>
            <person name="Wu L."/>
            <person name="Ma J."/>
        </authorList>
    </citation>
    <scope>NUCLEOTIDE SEQUENCE [LARGE SCALE GENOMIC DNA]</scope>
    <source>
        <strain evidence="3">CGMCC 1.15475</strain>
    </source>
</reference>
<dbReference type="GO" id="GO:0005524">
    <property type="term" value="F:ATP binding"/>
    <property type="evidence" value="ECO:0007669"/>
    <property type="project" value="UniProtKB-KW"/>
</dbReference>
<dbReference type="Pfam" id="PF13175">
    <property type="entry name" value="AAA_15"/>
    <property type="match status" value="1"/>
</dbReference>
<feature type="domain" description="Endonuclease GajA/Old nuclease/RecF-like AAA" evidence="1">
    <location>
        <begin position="1"/>
        <end position="382"/>
    </location>
</feature>
<evidence type="ECO:0000259" key="1">
    <source>
        <dbReference type="Pfam" id="PF13175"/>
    </source>
</evidence>
<organism evidence="2 3">
    <name type="scientific">Planococcus chinensis</name>
    <dbReference type="NCBI Taxonomy" id="272917"/>
    <lineage>
        <taxon>Bacteria</taxon>
        <taxon>Bacillati</taxon>
        <taxon>Bacillota</taxon>
        <taxon>Bacilli</taxon>
        <taxon>Bacillales</taxon>
        <taxon>Caryophanaceae</taxon>
        <taxon>Planococcus</taxon>
    </lineage>
</organism>
<gene>
    <name evidence="2" type="ORF">ACFSDB_08960</name>
</gene>
<dbReference type="PANTHER" id="PTHR43581:SF4">
    <property type="entry name" value="ATP_GTP PHOSPHATASE"/>
    <property type="match status" value="1"/>
</dbReference>
<evidence type="ECO:0000313" key="3">
    <source>
        <dbReference type="Proteomes" id="UP001597273"/>
    </source>
</evidence>
<dbReference type="SUPFAM" id="SSF52540">
    <property type="entry name" value="P-loop containing nucleoside triphosphate hydrolases"/>
    <property type="match status" value="1"/>
</dbReference>
<evidence type="ECO:0000313" key="2">
    <source>
        <dbReference type="EMBL" id="MFD1863059.1"/>
    </source>
</evidence>
<name>A0ABW4QIA4_9BACL</name>
<accession>A0ABW4QIA4</accession>
<sequence>MKLTRLKLKNFRGYDNIEVNFNENLNVIIGKNDVGKSTILDAMNSFFNDEIKLEPADCNKNATEKVIEISASFRMTRNENFLIDATNPTTLGEEYLLNEDGLLEIRKVINAGNKTIGAKDTKVEIICYHPKIYEQPFILYTIADLRRILKENESIISNYDEINKSKKADIRKALFNALMKEDTEFIPTIISLNNIQEDNMKSWIKIRENLPLFNLFQSDRVNSDGDKEIQDPMKAITKEVLSSLQPELDIIRDKVVSKVEEIGNKTIEKLKDFNGEIANQLKTLPDLKAWDSVFKFNLDTDDEIPLNKRGSGVRRLILLSYFRAQAEKNTIDHSHSNIIYAIEEPETAQHPDYQRMIIDTLKEISQQESSQVFITTHTPEIAQMVEKDSLIMISKNEYKKPFIVQDEQLKIQEIVSTLGILPTVFTRMVICLEGRHDINFLKNINNSIPEFKEMIDLSHPNISLYELGGSKLIDWININHFKESNIKEFHLYDGDIKKYKDLVDKMNTDNDGRRFGIYTERREMENYIPIQLIETEFNCDLSSYINIWEEFDVSSHLEGQLVEKIKDKKSREQAVKGILNSRLAQLITTDLLIEHGVYDEMKTWFEKMKVVYEGSREAIQVKG</sequence>
<dbReference type="EMBL" id="JBHUFW010000005">
    <property type="protein sequence ID" value="MFD1863059.1"/>
    <property type="molecule type" value="Genomic_DNA"/>
</dbReference>
<dbReference type="RefSeq" id="WP_204891956.1">
    <property type="nucleotide sequence ID" value="NZ_JBHUFW010000005.1"/>
</dbReference>
<keyword evidence="2" id="KW-0547">Nucleotide-binding</keyword>
<dbReference type="InterPro" id="IPR051396">
    <property type="entry name" value="Bact_Antivir_Def_Nuclease"/>
</dbReference>
<dbReference type="Gene3D" id="3.40.50.300">
    <property type="entry name" value="P-loop containing nucleotide triphosphate hydrolases"/>
    <property type="match status" value="1"/>
</dbReference>
<dbReference type="InterPro" id="IPR041685">
    <property type="entry name" value="AAA_GajA/Old/RecF-like"/>
</dbReference>
<keyword evidence="3" id="KW-1185">Reference proteome</keyword>
<dbReference type="InterPro" id="IPR027417">
    <property type="entry name" value="P-loop_NTPase"/>
</dbReference>
<dbReference type="Proteomes" id="UP001597273">
    <property type="component" value="Unassembled WGS sequence"/>
</dbReference>
<protein>
    <submittedName>
        <fullName evidence="2">ATP-binding protein</fullName>
    </submittedName>
</protein>
<keyword evidence="2" id="KW-0067">ATP-binding</keyword>
<comment type="caution">
    <text evidence="2">The sequence shown here is derived from an EMBL/GenBank/DDBJ whole genome shotgun (WGS) entry which is preliminary data.</text>
</comment>
<dbReference type="PANTHER" id="PTHR43581">
    <property type="entry name" value="ATP/GTP PHOSPHATASE"/>
    <property type="match status" value="1"/>
</dbReference>